<feature type="region of interest" description="Disordered" evidence="1">
    <location>
        <begin position="1"/>
        <end position="32"/>
    </location>
</feature>
<feature type="compositionally biased region" description="Basic and acidic residues" evidence="1">
    <location>
        <begin position="254"/>
        <end position="264"/>
    </location>
</feature>
<gene>
    <name evidence="2" type="ORF">SDC9_06602</name>
</gene>
<organism evidence="2">
    <name type="scientific">bioreactor metagenome</name>
    <dbReference type="NCBI Taxonomy" id="1076179"/>
    <lineage>
        <taxon>unclassified sequences</taxon>
        <taxon>metagenomes</taxon>
        <taxon>ecological metagenomes</taxon>
    </lineage>
</organism>
<feature type="compositionally biased region" description="Basic and acidic residues" evidence="1">
    <location>
        <begin position="588"/>
        <end position="623"/>
    </location>
</feature>
<sequence length="1007" mass="112612">MHHGAGAVMPFGAARAPGDHHMRHRQRLEGQRQRRAQLRRLDLVHDQKRQIGQHRLDRLGLEGRGGIDDEETLFLPDPRRLDLGRGLVLQHQHIACTGAFQRRTHHRGIDLPVRAGMEQDRILARRIHRDDRMARGALDFGDRRAIDPRLGQPRHHPQPVGPDRADVAHRGPGAGQRHRLVRALAAEPDGIGQRRQRLSRRRQMRQPVEMIGIDRAQGVDGHAAAFLPGRNTSRGSGGARPPGPGSAPLAELAGGDRGHVQDVVHRRHRRADLDRRGHAGQDRTDHRRPGHLLHQLDRDRSRMPRRHDQHVRRPGQTTERIVLHLLHVQRDIDGHFAIILEIDAALIQNLRRDVHLRRPFRHRIAEGRERAEGHPRLEPERPRDLRPRGGDVGKVMLVGPFMHQRVADQHHTPLVQQRGDPHRPVRGARVEDLVDQLHHMAGLARRAGHHAVAMAMRQHQRSEDVAVAVGQLVRILAVHALALQPGVEEVLVGLDMLRIGRVHHGQLAIGIAEPRRVELLAHVALAADDQRPAHAVALIGHRGAQHARIVALGEDHRRLRLPRPRLDALQDRRRRVHPRLQPQNIGLHVDDRPARDAGVHPGPGDRGRDHVDQPRVEGRRDDVVAPEGQLAAIGDRHLVGHVLAGQLGQGLGAGDLHLVVDRTGMDVERAAEEIGEAQNVVHLVRIIRPAGRHDRIGAHAMRLFRGDLGIGVRHREDHRVVGHLRHHLGRHRALGRNAEEDVGAHHRLFQRARVGLRRMRRFPLVHALGAALPDHALGVAHDAVVVLCAHGLDQLEAGDAGGAGAVQHDPAVLDLLAAQLERVDQASRADHRRAVLIVMEHRNVHDLLQPLLDDEALGRLDVLEVDAAEGRAHQAHRLDDLVRVLGIKLDVDGVDVGKALEQHRLAFHHRLRGERAQIAEAEDGGAVRDDRHHVALDCVVIGGLWPLGDRLDRNRDARAVGKAQIALRRHRLRRRDLVFPGLRVEMIRQRLFGRDAVLAGHGAELLR</sequence>
<feature type="region of interest" description="Disordered" evidence="1">
    <location>
        <begin position="367"/>
        <end position="390"/>
    </location>
</feature>
<evidence type="ECO:0000313" key="2">
    <source>
        <dbReference type="EMBL" id="MPL61035.1"/>
    </source>
</evidence>
<comment type="caution">
    <text evidence="2">The sequence shown here is derived from an EMBL/GenBank/DDBJ whole genome shotgun (WGS) entry which is preliminary data.</text>
</comment>
<evidence type="ECO:0000256" key="1">
    <source>
        <dbReference type="SAM" id="MobiDB-lite"/>
    </source>
</evidence>
<dbReference type="EMBL" id="VSSQ01000013">
    <property type="protein sequence ID" value="MPL61035.1"/>
    <property type="molecule type" value="Genomic_DNA"/>
</dbReference>
<accession>A0A644T2B1</accession>
<dbReference type="AlphaFoldDB" id="A0A644T2B1"/>
<protein>
    <submittedName>
        <fullName evidence="2">Uncharacterized protein</fullName>
    </submittedName>
</protein>
<feature type="region of interest" description="Disordered" evidence="1">
    <location>
        <begin position="144"/>
        <end position="176"/>
    </location>
</feature>
<feature type="region of interest" description="Disordered" evidence="1">
    <location>
        <begin position="573"/>
        <end position="623"/>
    </location>
</feature>
<feature type="compositionally biased region" description="Basic and acidic residues" evidence="1">
    <location>
        <begin position="271"/>
        <end position="287"/>
    </location>
</feature>
<proteinExistence type="predicted"/>
<feature type="region of interest" description="Disordered" evidence="1">
    <location>
        <begin position="228"/>
        <end position="289"/>
    </location>
</feature>
<name>A0A644T2B1_9ZZZZ</name>
<reference evidence="2" key="1">
    <citation type="submission" date="2019-08" db="EMBL/GenBank/DDBJ databases">
        <authorList>
            <person name="Kucharzyk K."/>
            <person name="Murdoch R.W."/>
            <person name="Higgins S."/>
            <person name="Loffler F."/>
        </authorList>
    </citation>
    <scope>NUCLEOTIDE SEQUENCE</scope>
</reference>